<name>A0ABN9U3X2_9DINO</name>
<evidence type="ECO:0000313" key="2">
    <source>
        <dbReference type="EMBL" id="CAK0853538.1"/>
    </source>
</evidence>
<proteinExistence type="predicted"/>
<dbReference type="EMBL" id="CAUYUJ010015402">
    <property type="protein sequence ID" value="CAK0853538.1"/>
    <property type="molecule type" value="Genomic_DNA"/>
</dbReference>
<evidence type="ECO:0000313" key="3">
    <source>
        <dbReference type="Proteomes" id="UP001189429"/>
    </source>
</evidence>
<sequence length="113" mass="12036">MMFCALGPELHGPSPQNSMHESCTGMLACRPALEHEVGGRREDAAGERMARSGGGWRQQETPEASRLEDTQDWPWAGARAPADGVSHRGRRRRGAAGAATGVAGGQSDPKQEE</sequence>
<accession>A0ABN9U3X2</accession>
<dbReference type="Proteomes" id="UP001189429">
    <property type="component" value="Unassembled WGS sequence"/>
</dbReference>
<feature type="region of interest" description="Disordered" evidence="1">
    <location>
        <begin position="1"/>
        <end position="20"/>
    </location>
</feature>
<organism evidence="2 3">
    <name type="scientific">Prorocentrum cordatum</name>
    <dbReference type="NCBI Taxonomy" id="2364126"/>
    <lineage>
        <taxon>Eukaryota</taxon>
        <taxon>Sar</taxon>
        <taxon>Alveolata</taxon>
        <taxon>Dinophyceae</taxon>
        <taxon>Prorocentrales</taxon>
        <taxon>Prorocentraceae</taxon>
        <taxon>Prorocentrum</taxon>
    </lineage>
</organism>
<feature type="compositionally biased region" description="Basic and acidic residues" evidence="1">
    <location>
        <begin position="37"/>
        <end position="50"/>
    </location>
</feature>
<comment type="caution">
    <text evidence="2">The sequence shown here is derived from an EMBL/GenBank/DDBJ whole genome shotgun (WGS) entry which is preliminary data.</text>
</comment>
<reference evidence="2" key="1">
    <citation type="submission" date="2023-10" db="EMBL/GenBank/DDBJ databases">
        <authorList>
            <person name="Chen Y."/>
            <person name="Shah S."/>
            <person name="Dougan E. K."/>
            <person name="Thang M."/>
            <person name="Chan C."/>
        </authorList>
    </citation>
    <scope>NUCLEOTIDE SEQUENCE [LARGE SCALE GENOMIC DNA]</scope>
</reference>
<keyword evidence="3" id="KW-1185">Reference proteome</keyword>
<feature type="region of interest" description="Disordered" evidence="1">
    <location>
        <begin position="37"/>
        <end position="113"/>
    </location>
</feature>
<protein>
    <submittedName>
        <fullName evidence="2">Uncharacterized protein</fullName>
    </submittedName>
</protein>
<gene>
    <name evidence="2" type="ORF">PCOR1329_LOCUS44972</name>
</gene>
<evidence type="ECO:0000256" key="1">
    <source>
        <dbReference type="SAM" id="MobiDB-lite"/>
    </source>
</evidence>